<dbReference type="Proteomes" id="UP000762110">
    <property type="component" value="Unassembled WGS sequence"/>
</dbReference>
<sequence>MRKNLFFALVLIIFFDYANAQTLKPGVLVIGNGNAAVAAGFQSAISGVKTTILLQAGGFDISPIENDLNSGIQETFLKKYKEFVSKNGDKKLSSLDKQAANNVLTIWADSIKNLTIIRNILWVKAERSGNNWNFKLSDGSTLKPKVFINPGDAKLNETLKIVIKSIANWAELNYTPTIYRTSVSSGKSVNGTNATFFSLYSFFVPEQENLVWIENPNSMLLGQAAGATAAYSAFYDTKTSLSNLKKIQGELINYRLNLMPFADIKTADTNWKAIQMVGITGLLKADIKEKIANFSPDKLVTTEEIKQPLKDFYYKAQIWFDDYKAPQITIGSAIDLVCYVGNKSLDDTKKGLEKKWKTTYQFKTELDLKRQITRREFAVLLQDYMPPFNVNIDQNGKVVR</sequence>
<evidence type="ECO:0000313" key="2">
    <source>
        <dbReference type="Proteomes" id="UP000762110"/>
    </source>
</evidence>
<gene>
    <name evidence="1" type="ORF">HQN85_06930</name>
</gene>
<proteinExistence type="predicted"/>
<dbReference type="RefSeq" id="WP_173270572.1">
    <property type="nucleotide sequence ID" value="NZ_JABMKV010000002.1"/>
</dbReference>
<dbReference type="EMBL" id="JABMKV010000002">
    <property type="protein sequence ID" value="NQX31451.1"/>
    <property type="molecule type" value="Genomic_DNA"/>
</dbReference>
<keyword evidence="2" id="KW-1185">Reference proteome</keyword>
<protein>
    <recommendedName>
        <fullName evidence="3">FAD dependent oxidoreductase</fullName>
    </recommendedName>
</protein>
<organism evidence="1 2">
    <name type="scientific">Pedobacter boryungensis</name>
    <dbReference type="NCBI Taxonomy" id="869962"/>
    <lineage>
        <taxon>Bacteria</taxon>
        <taxon>Pseudomonadati</taxon>
        <taxon>Bacteroidota</taxon>
        <taxon>Sphingobacteriia</taxon>
        <taxon>Sphingobacteriales</taxon>
        <taxon>Sphingobacteriaceae</taxon>
        <taxon>Pedobacter</taxon>
    </lineage>
</organism>
<accession>A0ABX2DER0</accession>
<evidence type="ECO:0000313" key="1">
    <source>
        <dbReference type="EMBL" id="NQX31451.1"/>
    </source>
</evidence>
<reference evidence="1 2" key="1">
    <citation type="submission" date="2020-05" db="EMBL/GenBank/DDBJ databases">
        <title>Description of Pedobacter foliorum sp. nov.</title>
        <authorList>
            <person name="Qi S."/>
            <person name="Carlier A."/>
            <person name="Cnockaert M."/>
            <person name="Vandamme P."/>
        </authorList>
    </citation>
    <scope>NUCLEOTIDE SEQUENCE [LARGE SCALE GENOMIC DNA]</scope>
    <source>
        <strain evidence="1 2">LMG 31300</strain>
    </source>
</reference>
<evidence type="ECO:0008006" key="3">
    <source>
        <dbReference type="Google" id="ProtNLM"/>
    </source>
</evidence>
<name>A0ABX2DER0_9SPHI</name>
<comment type="caution">
    <text evidence="1">The sequence shown here is derived from an EMBL/GenBank/DDBJ whole genome shotgun (WGS) entry which is preliminary data.</text>
</comment>